<comment type="subcellular location">
    <subcellularLocation>
        <location evidence="1">Membrane</location>
    </subcellularLocation>
</comment>
<organism evidence="7 8">
    <name type="scientific">Roseofilum casamattae BLCC-M143</name>
    <dbReference type="NCBI Taxonomy" id="3022442"/>
    <lineage>
        <taxon>Bacteria</taxon>
        <taxon>Bacillati</taxon>
        <taxon>Cyanobacteriota</taxon>
        <taxon>Cyanophyceae</taxon>
        <taxon>Desertifilales</taxon>
        <taxon>Desertifilaceae</taxon>
        <taxon>Roseofilum</taxon>
        <taxon>Roseofilum casamattae</taxon>
    </lineage>
</organism>
<evidence type="ECO:0000313" key="8">
    <source>
        <dbReference type="Proteomes" id="UP001232992"/>
    </source>
</evidence>
<keyword evidence="8" id="KW-1185">Reference proteome</keyword>
<evidence type="ECO:0000256" key="2">
    <source>
        <dbReference type="ARBA" id="ARBA00022656"/>
    </source>
</evidence>
<gene>
    <name evidence="7" type="ORF">PMH09_07220</name>
</gene>
<dbReference type="Pfam" id="PF00353">
    <property type="entry name" value="HemolysinCabind"/>
    <property type="match status" value="2"/>
</dbReference>
<accession>A0ABT7BUW4</accession>
<dbReference type="InterPro" id="IPR011049">
    <property type="entry name" value="Serralysin-like_metalloprot_C"/>
</dbReference>
<evidence type="ECO:0000256" key="1">
    <source>
        <dbReference type="ARBA" id="ARBA00004370"/>
    </source>
</evidence>
<evidence type="ECO:0000259" key="6">
    <source>
        <dbReference type="Pfam" id="PF00188"/>
    </source>
</evidence>
<dbReference type="Pfam" id="PF00188">
    <property type="entry name" value="CAP"/>
    <property type="match status" value="1"/>
</dbReference>
<dbReference type="InterPro" id="IPR003995">
    <property type="entry name" value="RTX_toxin_determinant-A"/>
</dbReference>
<keyword evidence="4" id="KW-0843">Virulence</keyword>
<name>A0ABT7BUW4_9CYAN</name>
<comment type="caution">
    <text evidence="7">The sequence shown here is derived from an EMBL/GenBank/DDBJ whole genome shotgun (WGS) entry which is preliminary data.</text>
</comment>
<dbReference type="PANTHER" id="PTHR31157:SF1">
    <property type="entry name" value="SCP DOMAIN-CONTAINING PROTEIN"/>
    <property type="match status" value="1"/>
</dbReference>
<evidence type="ECO:0000256" key="5">
    <source>
        <dbReference type="ARBA" id="ARBA00023136"/>
    </source>
</evidence>
<evidence type="ECO:0000313" key="7">
    <source>
        <dbReference type="EMBL" id="MDJ1182982.1"/>
    </source>
</evidence>
<dbReference type="EMBL" id="JAQOSQ010000005">
    <property type="protein sequence ID" value="MDJ1182982.1"/>
    <property type="molecule type" value="Genomic_DNA"/>
</dbReference>
<dbReference type="InterPro" id="IPR001343">
    <property type="entry name" value="Hemolysn_Ca-bd"/>
</dbReference>
<protein>
    <submittedName>
        <fullName evidence="7">CAP domain-containing protein</fullName>
    </submittedName>
</protein>
<dbReference type="PANTHER" id="PTHR31157">
    <property type="entry name" value="SCP DOMAIN-CONTAINING PROTEIN"/>
    <property type="match status" value="1"/>
</dbReference>
<dbReference type="SUPFAM" id="SSF51120">
    <property type="entry name" value="beta-Roll"/>
    <property type="match status" value="2"/>
</dbReference>
<keyword evidence="5" id="KW-0472">Membrane</keyword>
<sequence length="369" mass="38904">MNSEFINRVIELTNQERARVGLAPLTFNPQLAEAAQLHVENMASQDFFSHTGLDGTEPWDRVKATGYNYSTVAENIAAGQRTPEEVVAAWMESDGHRANILNPDIQEMGIGYFFLGNDTGSMNYNHYWGQVFGSPLNSIVSNASVSAATLDSIATTSLVDAATAFLLGSDVIDRLTGTIDNDTILAFGGNDVVAGSSGNDYINGNLDNDQLFGDLGNDTIRGGQGSDFVRGGEGNDEVFGDRGNDQVFGDDGDDILYGGQNEDYLDGGNGNDILYGDLGSDVMIGGAGADVFVLRTGAPDLIFYNDAEDFIGLTGGLSFESLSITAGLGDLLNTTTISLQGASPELDGVLAILPNTSPGQLDAGDFVFL</sequence>
<dbReference type="PRINTS" id="PR01488">
    <property type="entry name" value="RTXTOXINA"/>
</dbReference>
<dbReference type="InterPro" id="IPR035940">
    <property type="entry name" value="CAP_sf"/>
</dbReference>
<reference evidence="7 8" key="1">
    <citation type="submission" date="2023-01" db="EMBL/GenBank/DDBJ databases">
        <title>Novel diversity within Roseofilum (Cyanobacteria; Desertifilaceae) from marine benthic mats with descriptions of four novel species.</title>
        <authorList>
            <person name="Wang Y."/>
            <person name="Berthold D.E."/>
            <person name="Hu J."/>
            <person name="Lefler F.W."/>
            <person name="Laughinghouse H.D. IV."/>
        </authorList>
    </citation>
    <scope>NUCLEOTIDE SEQUENCE [LARGE SCALE GENOMIC DNA]</scope>
    <source>
        <strain evidence="7 8">BLCC-M143</strain>
    </source>
</reference>
<keyword evidence="2" id="KW-0800">Toxin</keyword>
<proteinExistence type="predicted"/>
<evidence type="ECO:0000256" key="3">
    <source>
        <dbReference type="ARBA" id="ARBA00022737"/>
    </source>
</evidence>
<feature type="domain" description="SCP" evidence="6">
    <location>
        <begin position="11"/>
        <end position="131"/>
    </location>
</feature>
<dbReference type="RefSeq" id="WP_283757636.1">
    <property type="nucleotide sequence ID" value="NZ_JAQOSQ010000005.1"/>
</dbReference>
<dbReference type="PRINTS" id="PR00313">
    <property type="entry name" value="CABNDNGRPT"/>
</dbReference>
<dbReference type="Gene3D" id="3.40.33.10">
    <property type="entry name" value="CAP"/>
    <property type="match status" value="1"/>
</dbReference>
<dbReference type="CDD" id="cd05379">
    <property type="entry name" value="CAP_bacterial"/>
    <property type="match status" value="1"/>
</dbReference>
<keyword evidence="3" id="KW-0677">Repeat</keyword>
<evidence type="ECO:0000256" key="4">
    <source>
        <dbReference type="ARBA" id="ARBA00023026"/>
    </source>
</evidence>
<dbReference type="SUPFAM" id="SSF55797">
    <property type="entry name" value="PR-1-like"/>
    <property type="match status" value="1"/>
</dbReference>
<dbReference type="Gene3D" id="2.150.10.10">
    <property type="entry name" value="Serralysin-like metalloprotease, C-terminal"/>
    <property type="match status" value="2"/>
</dbReference>
<dbReference type="Proteomes" id="UP001232992">
    <property type="component" value="Unassembled WGS sequence"/>
</dbReference>
<dbReference type="InterPro" id="IPR014044">
    <property type="entry name" value="CAP_dom"/>
</dbReference>